<reference evidence="9 10" key="1">
    <citation type="journal article" date="2016" name="Nat. Commun.">
        <title>Thousands of microbial genomes shed light on interconnected biogeochemical processes in an aquifer system.</title>
        <authorList>
            <person name="Anantharaman K."/>
            <person name="Brown C.T."/>
            <person name="Hug L.A."/>
            <person name="Sharon I."/>
            <person name="Castelle C.J."/>
            <person name="Probst A.J."/>
            <person name="Thomas B.C."/>
            <person name="Singh A."/>
            <person name="Wilkins M.J."/>
            <person name="Karaoz U."/>
            <person name="Brodie E.L."/>
            <person name="Williams K.H."/>
            <person name="Hubbard S.S."/>
            <person name="Banfield J.F."/>
        </authorList>
    </citation>
    <scope>NUCLEOTIDE SEQUENCE [LARGE SCALE GENOMIC DNA]</scope>
</reference>
<dbReference type="GO" id="GO:0005524">
    <property type="term" value="F:ATP binding"/>
    <property type="evidence" value="ECO:0007669"/>
    <property type="project" value="UniProtKB-KW"/>
</dbReference>
<comment type="catalytic activity">
    <reaction evidence="7">
        <text>CMP + ATP = CDP + ADP</text>
        <dbReference type="Rhea" id="RHEA:11600"/>
        <dbReference type="ChEBI" id="CHEBI:30616"/>
        <dbReference type="ChEBI" id="CHEBI:58069"/>
        <dbReference type="ChEBI" id="CHEBI:60377"/>
        <dbReference type="ChEBI" id="CHEBI:456216"/>
        <dbReference type="EC" id="2.7.4.25"/>
    </reaction>
</comment>
<name>A0A1F6EXI4_9BACT</name>
<dbReference type="SUPFAM" id="SSF52540">
    <property type="entry name" value="P-loop containing nucleoside triphosphate hydrolases"/>
    <property type="match status" value="1"/>
</dbReference>
<evidence type="ECO:0000256" key="3">
    <source>
        <dbReference type="ARBA" id="ARBA00022741"/>
    </source>
</evidence>
<sequence length="187" mass="21067">MAYVCGRTGAFVEINSKLLKQNPMRYKWNGHRGSIEFEGKSLDVQLAHPEIASLTSKLSSDPKYFIHMIEVTEKVINSFPTAIVDGRSSGTVLLPYAEAKFYVDAPVYIRAARRLSDLAKVHPKLTYENVLSQLLERDRRDKTRTLDPLRIPQGSSIIDSGSMSVPEAVAYMYQEITTKGFVLKKIQ</sequence>
<evidence type="ECO:0000256" key="5">
    <source>
        <dbReference type="ARBA" id="ARBA00022840"/>
    </source>
</evidence>
<dbReference type="AlphaFoldDB" id="A0A1F6EXI4"/>
<organism evidence="9 10">
    <name type="scientific">Candidatus Kaiserbacteria bacterium RIFCSPLOWO2_01_FULL_52_12b</name>
    <dbReference type="NCBI Taxonomy" id="1798509"/>
    <lineage>
        <taxon>Bacteria</taxon>
        <taxon>Candidatus Kaiseribacteriota</taxon>
    </lineage>
</organism>
<evidence type="ECO:0000256" key="4">
    <source>
        <dbReference type="ARBA" id="ARBA00022777"/>
    </source>
</evidence>
<gene>
    <name evidence="9" type="ORF">A3A36_03065</name>
</gene>
<dbReference type="GO" id="GO:0006139">
    <property type="term" value="P:nucleobase-containing compound metabolic process"/>
    <property type="evidence" value="ECO:0007669"/>
    <property type="project" value="InterPro"/>
</dbReference>
<dbReference type="EC" id="2.7.4.25" evidence="1"/>
<evidence type="ECO:0000256" key="2">
    <source>
        <dbReference type="ARBA" id="ARBA00022679"/>
    </source>
</evidence>
<keyword evidence="5" id="KW-0067">ATP-binding</keyword>
<accession>A0A1F6EXI4</accession>
<keyword evidence="4" id="KW-0418">Kinase</keyword>
<evidence type="ECO:0000313" key="9">
    <source>
        <dbReference type="EMBL" id="OGG78303.1"/>
    </source>
</evidence>
<keyword evidence="3" id="KW-0547">Nucleotide-binding</keyword>
<comment type="catalytic activity">
    <reaction evidence="6">
        <text>dCMP + ATP = dCDP + ADP</text>
        <dbReference type="Rhea" id="RHEA:25094"/>
        <dbReference type="ChEBI" id="CHEBI:30616"/>
        <dbReference type="ChEBI" id="CHEBI:57566"/>
        <dbReference type="ChEBI" id="CHEBI:58593"/>
        <dbReference type="ChEBI" id="CHEBI:456216"/>
        <dbReference type="EC" id="2.7.4.25"/>
    </reaction>
</comment>
<protein>
    <recommendedName>
        <fullName evidence="1">(d)CMP kinase</fullName>
        <ecNumber evidence="1">2.7.4.25</ecNumber>
    </recommendedName>
</protein>
<keyword evidence="2" id="KW-0808">Transferase</keyword>
<dbReference type="InterPro" id="IPR011994">
    <property type="entry name" value="Cytidylate_kinase_dom"/>
</dbReference>
<dbReference type="Gene3D" id="3.40.50.300">
    <property type="entry name" value="P-loop containing nucleotide triphosphate hydrolases"/>
    <property type="match status" value="1"/>
</dbReference>
<evidence type="ECO:0000256" key="7">
    <source>
        <dbReference type="ARBA" id="ARBA00048478"/>
    </source>
</evidence>
<feature type="domain" description="Cytidylate kinase" evidence="8">
    <location>
        <begin position="17"/>
        <end position="177"/>
    </location>
</feature>
<dbReference type="InterPro" id="IPR027417">
    <property type="entry name" value="P-loop_NTPase"/>
</dbReference>
<evidence type="ECO:0000256" key="1">
    <source>
        <dbReference type="ARBA" id="ARBA00012906"/>
    </source>
</evidence>
<evidence type="ECO:0000259" key="8">
    <source>
        <dbReference type="Pfam" id="PF02224"/>
    </source>
</evidence>
<dbReference type="Proteomes" id="UP000178811">
    <property type="component" value="Unassembled WGS sequence"/>
</dbReference>
<evidence type="ECO:0000313" key="10">
    <source>
        <dbReference type="Proteomes" id="UP000178811"/>
    </source>
</evidence>
<evidence type="ECO:0000256" key="6">
    <source>
        <dbReference type="ARBA" id="ARBA00047615"/>
    </source>
</evidence>
<comment type="caution">
    <text evidence="9">The sequence shown here is derived from an EMBL/GenBank/DDBJ whole genome shotgun (WGS) entry which is preliminary data.</text>
</comment>
<dbReference type="Pfam" id="PF02224">
    <property type="entry name" value="Cytidylate_kin"/>
    <property type="match status" value="1"/>
</dbReference>
<dbReference type="EMBL" id="MFLW01000016">
    <property type="protein sequence ID" value="OGG78303.1"/>
    <property type="molecule type" value="Genomic_DNA"/>
</dbReference>
<proteinExistence type="predicted"/>
<dbReference type="GO" id="GO:0036431">
    <property type="term" value="F:dCMP kinase activity"/>
    <property type="evidence" value="ECO:0007669"/>
    <property type="project" value="InterPro"/>
</dbReference>